<dbReference type="SUPFAM" id="SSF89155">
    <property type="entry name" value="TorD-like"/>
    <property type="match status" value="1"/>
</dbReference>
<dbReference type="Pfam" id="PF02613">
    <property type="entry name" value="Nitrate_red_del"/>
    <property type="match status" value="1"/>
</dbReference>
<accession>A0ABT9PN05</accession>
<evidence type="ECO:0000313" key="2">
    <source>
        <dbReference type="EMBL" id="MDP9833330.1"/>
    </source>
</evidence>
<proteinExistence type="predicted"/>
<dbReference type="Proteomes" id="UP001230145">
    <property type="component" value="Unassembled WGS sequence"/>
</dbReference>
<sequence length="215" mass="23830">MLNEDRIDALAAAFLTLGRLHLDAPDEDTLAQLRQLYTQWPLASSDSAHTSAGLREWADSFGAGESTDLLRADINALYGRTATALVPPFESVHRGKDGLVFDEETLQVRAAYRQLDLQAPYLHKEPDDHVGLEFDFVAQGLARTLSALDVGALTDARRYLYVVERFYREHLALWAPQMLSAAREHAATAFYRGVAALSLGALDELGALFEQEKQL</sequence>
<comment type="caution">
    <text evidence="2">The sequence shown here is derived from an EMBL/GenBank/DDBJ whole genome shotgun (WGS) entry which is preliminary data.</text>
</comment>
<keyword evidence="1" id="KW-0143">Chaperone</keyword>
<keyword evidence="3" id="KW-1185">Reference proteome</keyword>
<dbReference type="Gene3D" id="1.10.3480.10">
    <property type="entry name" value="TorD-like"/>
    <property type="match status" value="1"/>
</dbReference>
<protein>
    <submittedName>
        <fullName evidence="2">TorA maturation chaperone TorD</fullName>
    </submittedName>
</protein>
<dbReference type="RefSeq" id="WP_307635322.1">
    <property type="nucleotide sequence ID" value="NZ_JAUSQL010000001.1"/>
</dbReference>
<dbReference type="PANTHER" id="PTHR34227">
    <property type="entry name" value="CHAPERONE PROTEIN YCDY"/>
    <property type="match status" value="1"/>
</dbReference>
<dbReference type="EMBL" id="JAUSQL010000001">
    <property type="protein sequence ID" value="MDP9833330.1"/>
    <property type="molecule type" value="Genomic_DNA"/>
</dbReference>
<evidence type="ECO:0000313" key="3">
    <source>
        <dbReference type="Proteomes" id="UP001230145"/>
    </source>
</evidence>
<reference evidence="2 3" key="1">
    <citation type="submission" date="2023-07" db="EMBL/GenBank/DDBJ databases">
        <title>Sequencing the genomes of 1000 actinobacteria strains.</title>
        <authorList>
            <person name="Klenk H.-P."/>
        </authorList>
    </citation>
    <scope>NUCLEOTIDE SEQUENCE [LARGE SCALE GENOMIC DNA]</scope>
    <source>
        <strain evidence="2 3">DSM 19515</strain>
    </source>
</reference>
<dbReference type="PANTHER" id="PTHR34227:SF1">
    <property type="entry name" value="DIMETHYL SULFOXIDE REDUCTASE CHAPERONE-RELATED"/>
    <property type="match status" value="1"/>
</dbReference>
<name>A0ABT9PN05_9ACTO</name>
<dbReference type="InterPro" id="IPR036411">
    <property type="entry name" value="TorD-like_sf"/>
</dbReference>
<evidence type="ECO:0000256" key="1">
    <source>
        <dbReference type="ARBA" id="ARBA00023186"/>
    </source>
</evidence>
<gene>
    <name evidence="2" type="ORF">J2S45_002009</name>
</gene>
<organism evidence="2 3">
    <name type="scientific">Trueperella abortisuis</name>
    <dbReference type="NCBI Taxonomy" id="445930"/>
    <lineage>
        <taxon>Bacteria</taxon>
        <taxon>Bacillati</taxon>
        <taxon>Actinomycetota</taxon>
        <taxon>Actinomycetes</taxon>
        <taxon>Actinomycetales</taxon>
        <taxon>Actinomycetaceae</taxon>
        <taxon>Trueperella</taxon>
    </lineage>
</organism>
<dbReference type="InterPro" id="IPR050289">
    <property type="entry name" value="TorD/DmsD_chaperones"/>
</dbReference>
<dbReference type="InterPro" id="IPR020945">
    <property type="entry name" value="DMSO/NO3_reduct_chaperone"/>
</dbReference>